<evidence type="ECO:0000256" key="14">
    <source>
        <dbReference type="PIRSR" id="PIRSR006769-1"/>
    </source>
</evidence>
<evidence type="ECO:0000256" key="7">
    <source>
        <dbReference type="ARBA" id="ARBA00022723"/>
    </source>
</evidence>
<dbReference type="EMBL" id="ATHJ01000064">
    <property type="protein sequence ID" value="EPR42601.1"/>
    <property type="molecule type" value="Genomic_DNA"/>
</dbReference>
<evidence type="ECO:0000256" key="15">
    <source>
        <dbReference type="PIRSR" id="PIRSR006769-2"/>
    </source>
</evidence>
<dbReference type="CDD" id="cd01284">
    <property type="entry name" value="Riboflavin_deaminase-reductase"/>
    <property type="match status" value="1"/>
</dbReference>
<evidence type="ECO:0000313" key="18">
    <source>
        <dbReference type="EMBL" id="EPR42601.1"/>
    </source>
</evidence>
<dbReference type="PROSITE" id="PS00903">
    <property type="entry name" value="CYT_DCMP_DEAMINASES_1"/>
    <property type="match status" value="1"/>
</dbReference>
<dbReference type="GO" id="GO:0008835">
    <property type="term" value="F:diaminohydroxyphosphoribosylaminopyrimidine deaminase activity"/>
    <property type="evidence" value="ECO:0007669"/>
    <property type="project" value="UniProtKB-EC"/>
</dbReference>
<dbReference type="EC" id="1.1.1.193" evidence="13"/>
<dbReference type="InterPro" id="IPR024072">
    <property type="entry name" value="DHFR-like_dom_sf"/>
</dbReference>
<evidence type="ECO:0000256" key="5">
    <source>
        <dbReference type="ARBA" id="ARBA00007417"/>
    </source>
</evidence>
<dbReference type="GO" id="GO:0008270">
    <property type="term" value="F:zinc ion binding"/>
    <property type="evidence" value="ECO:0007669"/>
    <property type="project" value="InterPro"/>
</dbReference>
<dbReference type="FunFam" id="3.40.140.10:FF:000025">
    <property type="entry name" value="Riboflavin biosynthesis protein RibD"/>
    <property type="match status" value="1"/>
</dbReference>
<dbReference type="InterPro" id="IPR016193">
    <property type="entry name" value="Cytidine_deaminase-like"/>
</dbReference>
<evidence type="ECO:0000313" key="19">
    <source>
        <dbReference type="Proteomes" id="UP000014977"/>
    </source>
</evidence>
<organism evidence="18 19">
    <name type="scientific">Desulfococcus multivorans DSM 2059</name>
    <dbReference type="NCBI Taxonomy" id="1121405"/>
    <lineage>
        <taxon>Bacteria</taxon>
        <taxon>Pseudomonadati</taxon>
        <taxon>Thermodesulfobacteriota</taxon>
        <taxon>Desulfobacteria</taxon>
        <taxon>Desulfobacterales</taxon>
        <taxon>Desulfococcaceae</taxon>
        <taxon>Desulfococcus</taxon>
    </lineage>
</organism>
<evidence type="ECO:0000256" key="2">
    <source>
        <dbReference type="ARBA" id="ARBA00004882"/>
    </source>
</evidence>
<dbReference type="eggNOG" id="COG1985">
    <property type="taxonomic scope" value="Bacteria"/>
</dbReference>
<feature type="binding site" evidence="16">
    <location>
        <position position="50"/>
    </location>
    <ligand>
        <name>Zn(2+)</name>
        <dbReference type="ChEBI" id="CHEBI:29105"/>
        <note>catalytic</note>
    </ligand>
</feature>
<evidence type="ECO:0000256" key="6">
    <source>
        <dbReference type="ARBA" id="ARBA00022619"/>
    </source>
</evidence>
<keyword evidence="8 13" id="KW-0378">Hydrolase</keyword>
<feature type="active site" description="Proton donor" evidence="14">
    <location>
        <position position="52"/>
    </location>
</feature>
<dbReference type="Gene3D" id="3.40.430.10">
    <property type="entry name" value="Dihydrofolate Reductase, subunit A"/>
    <property type="match status" value="1"/>
</dbReference>
<keyword evidence="19" id="KW-1185">Reference proteome</keyword>
<feature type="binding site" evidence="15">
    <location>
        <position position="207"/>
    </location>
    <ligand>
        <name>substrate</name>
    </ligand>
</feature>
<evidence type="ECO:0000256" key="13">
    <source>
        <dbReference type="PIRNR" id="PIRNR006769"/>
    </source>
</evidence>
<comment type="pathway">
    <text evidence="3 13">Cofactor biosynthesis; riboflavin biosynthesis; 5-amino-6-(D-ribitylamino)uracil from GTP: step 3/4.</text>
</comment>
<evidence type="ECO:0000256" key="3">
    <source>
        <dbReference type="ARBA" id="ARBA00004910"/>
    </source>
</evidence>
<keyword evidence="12" id="KW-0511">Multifunctional enzyme</keyword>
<accession>S7TZJ2</accession>
<dbReference type="InterPro" id="IPR002125">
    <property type="entry name" value="CMP_dCMP_dom"/>
</dbReference>
<keyword evidence="7 13" id="KW-0479">Metal-binding</keyword>
<dbReference type="PIRSF" id="PIRSF006769">
    <property type="entry name" value="RibD"/>
    <property type="match status" value="1"/>
</dbReference>
<evidence type="ECO:0000256" key="12">
    <source>
        <dbReference type="ARBA" id="ARBA00023268"/>
    </source>
</evidence>
<comment type="caution">
    <text evidence="18">The sequence shown here is derived from an EMBL/GenBank/DDBJ whole genome shotgun (WGS) entry which is preliminary data.</text>
</comment>
<feature type="binding site" evidence="15">
    <location>
        <position position="223"/>
    </location>
    <ligand>
        <name>NADP(+)</name>
        <dbReference type="ChEBI" id="CHEBI:58349"/>
    </ligand>
</feature>
<keyword evidence="6 13" id="KW-0686">Riboflavin biosynthesis</keyword>
<comment type="pathway">
    <text evidence="2 13">Cofactor biosynthesis; riboflavin biosynthesis; 5-amino-6-(D-ribitylamino)uracil from GTP: step 2/4.</text>
</comment>
<dbReference type="GO" id="GO:0009231">
    <property type="term" value="P:riboflavin biosynthetic process"/>
    <property type="evidence" value="ECO:0007669"/>
    <property type="project" value="UniProtKB-UniPathway"/>
</dbReference>
<feature type="binding site" evidence="15">
    <location>
        <position position="154"/>
    </location>
    <ligand>
        <name>NADP(+)</name>
        <dbReference type="ChEBI" id="CHEBI:58349"/>
    </ligand>
</feature>
<proteinExistence type="inferred from homology"/>
<dbReference type="InterPro" id="IPR011549">
    <property type="entry name" value="RibD_C"/>
</dbReference>
<evidence type="ECO:0000256" key="9">
    <source>
        <dbReference type="ARBA" id="ARBA00022833"/>
    </source>
</evidence>
<comment type="catalytic activity">
    <reaction evidence="13">
        <text>2,5-diamino-6-hydroxy-4-(5-phosphoribosylamino)-pyrimidine + H2O + H(+) = 5-amino-6-(5-phospho-D-ribosylamino)uracil + NH4(+)</text>
        <dbReference type="Rhea" id="RHEA:21868"/>
        <dbReference type="ChEBI" id="CHEBI:15377"/>
        <dbReference type="ChEBI" id="CHEBI:15378"/>
        <dbReference type="ChEBI" id="CHEBI:28938"/>
        <dbReference type="ChEBI" id="CHEBI:58453"/>
        <dbReference type="ChEBI" id="CHEBI:58614"/>
        <dbReference type="EC" id="3.5.4.26"/>
    </reaction>
</comment>
<evidence type="ECO:0000256" key="16">
    <source>
        <dbReference type="PIRSR" id="PIRSR006769-3"/>
    </source>
</evidence>
<dbReference type="STRING" id="897.B2D07_07640"/>
<gene>
    <name evidence="18" type="ORF">dsmv_1589</name>
</gene>
<comment type="catalytic activity">
    <reaction evidence="13">
        <text>5-amino-6-(5-phospho-D-ribitylamino)uracil + NADP(+) = 5-amino-6-(5-phospho-D-ribosylamino)uracil + NADPH + H(+)</text>
        <dbReference type="Rhea" id="RHEA:17845"/>
        <dbReference type="ChEBI" id="CHEBI:15378"/>
        <dbReference type="ChEBI" id="CHEBI:57783"/>
        <dbReference type="ChEBI" id="CHEBI:58349"/>
        <dbReference type="ChEBI" id="CHEBI:58421"/>
        <dbReference type="ChEBI" id="CHEBI:58453"/>
        <dbReference type="EC" id="1.1.1.193"/>
    </reaction>
</comment>
<protein>
    <recommendedName>
        <fullName evidence="13">Riboflavin biosynthesis protein RibD</fullName>
    </recommendedName>
    <domain>
        <recommendedName>
            <fullName evidence="13">Diaminohydroxyphosphoribosylaminopyrimidine deaminase</fullName>
            <shortName evidence="13">DRAP deaminase</shortName>
            <ecNumber evidence="13">3.5.4.26</ecNumber>
        </recommendedName>
        <alternativeName>
            <fullName evidence="13">Riboflavin-specific deaminase</fullName>
        </alternativeName>
    </domain>
    <domain>
        <recommendedName>
            <fullName evidence="13">5-amino-6-(5-phosphoribosylamino)uracil reductase</fullName>
            <ecNumber evidence="13">1.1.1.193</ecNumber>
        </recommendedName>
        <alternativeName>
            <fullName evidence="13">HTP reductase</fullName>
        </alternativeName>
    </domain>
</protein>
<dbReference type="RefSeq" id="WP_020875973.1">
    <property type="nucleotide sequence ID" value="NZ_ATHJ01000064.1"/>
</dbReference>
<evidence type="ECO:0000256" key="11">
    <source>
        <dbReference type="ARBA" id="ARBA00023002"/>
    </source>
</evidence>
<dbReference type="OrthoDB" id="9800865at2"/>
<dbReference type="PROSITE" id="PS51747">
    <property type="entry name" value="CYT_DCMP_DEAMINASES_2"/>
    <property type="match status" value="1"/>
</dbReference>
<dbReference type="SUPFAM" id="SSF53597">
    <property type="entry name" value="Dihydrofolate reductase-like"/>
    <property type="match status" value="1"/>
</dbReference>
<dbReference type="Pfam" id="PF01872">
    <property type="entry name" value="RibD_C"/>
    <property type="match status" value="1"/>
</dbReference>
<feature type="binding site" evidence="15">
    <location>
        <position position="200"/>
    </location>
    <ligand>
        <name>NADP(+)</name>
        <dbReference type="ChEBI" id="CHEBI:58349"/>
    </ligand>
</feature>
<dbReference type="GO" id="GO:0008703">
    <property type="term" value="F:5-amino-6-(5-phosphoribosylamino)uracil reductase activity"/>
    <property type="evidence" value="ECO:0007669"/>
    <property type="project" value="UniProtKB-EC"/>
</dbReference>
<reference evidence="18 19" key="1">
    <citation type="journal article" date="2013" name="Genome Announc.">
        <title>Draft genome sequences for three mercury-methylating, sulfate-reducing bacteria.</title>
        <authorList>
            <person name="Brown S.D."/>
            <person name="Hurt R.A.Jr."/>
            <person name="Gilmour C.C."/>
            <person name="Elias D.A."/>
        </authorList>
    </citation>
    <scope>NUCLEOTIDE SEQUENCE [LARGE SCALE GENOMIC DNA]</scope>
    <source>
        <strain evidence="18 19">DSM 2059</strain>
    </source>
</reference>
<feature type="binding site" evidence="15">
    <location>
        <position position="170"/>
    </location>
    <ligand>
        <name>NADP(+)</name>
        <dbReference type="ChEBI" id="CHEBI:58349"/>
    </ligand>
</feature>
<dbReference type="InterPro" id="IPR002734">
    <property type="entry name" value="RibDG_C"/>
</dbReference>
<dbReference type="SUPFAM" id="SSF53927">
    <property type="entry name" value="Cytidine deaminase-like"/>
    <property type="match status" value="1"/>
</dbReference>
<evidence type="ECO:0000256" key="4">
    <source>
        <dbReference type="ARBA" id="ARBA00005259"/>
    </source>
</evidence>
<feature type="domain" description="CMP/dCMP-type deaminase" evidence="17">
    <location>
        <begin position="1"/>
        <end position="122"/>
    </location>
</feature>
<dbReference type="EC" id="3.5.4.26" evidence="13"/>
<name>S7TZJ2_DESML</name>
<keyword evidence="11 13" id="KW-0560">Oxidoreductase</keyword>
<dbReference type="Pfam" id="PF00383">
    <property type="entry name" value="dCMP_cyt_deam_1"/>
    <property type="match status" value="1"/>
</dbReference>
<evidence type="ECO:0000259" key="17">
    <source>
        <dbReference type="PROSITE" id="PS51747"/>
    </source>
</evidence>
<dbReference type="Gene3D" id="3.40.140.10">
    <property type="entry name" value="Cytidine Deaminase, domain 2"/>
    <property type="match status" value="1"/>
</dbReference>
<comment type="similarity">
    <text evidence="4 13">In the N-terminal section; belongs to the cytidine and deoxycytidylate deaminase family.</text>
</comment>
<dbReference type="NCBIfam" id="TIGR00227">
    <property type="entry name" value="ribD_Cterm"/>
    <property type="match status" value="1"/>
</dbReference>
<feature type="binding site" evidence="16">
    <location>
        <position position="84"/>
    </location>
    <ligand>
        <name>Zn(2+)</name>
        <dbReference type="ChEBI" id="CHEBI:29105"/>
        <note>catalytic</note>
    </ligand>
</feature>
<keyword evidence="9 13" id="KW-0862">Zinc</keyword>
<dbReference type="GO" id="GO:0050661">
    <property type="term" value="F:NADP binding"/>
    <property type="evidence" value="ECO:0007669"/>
    <property type="project" value="InterPro"/>
</dbReference>
<comment type="cofactor">
    <cofactor evidence="13 16">
        <name>Zn(2+)</name>
        <dbReference type="ChEBI" id="CHEBI:29105"/>
    </cofactor>
    <text evidence="13 16">Binds 1 zinc ion.</text>
</comment>
<feature type="binding site" evidence="16">
    <location>
        <position position="75"/>
    </location>
    <ligand>
        <name>Zn(2+)</name>
        <dbReference type="ChEBI" id="CHEBI:29105"/>
        <note>catalytic</note>
    </ligand>
</feature>
<feature type="binding site" evidence="15">
    <location>
        <begin position="298"/>
        <end position="304"/>
    </location>
    <ligand>
        <name>NADP(+)</name>
        <dbReference type="ChEBI" id="CHEBI:58349"/>
    </ligand>
</feature>
<evidence type="ECO:0000256" key="10">
    <source>
        <dbReference type="ARBA" id="ARBA00022857"/>
    </source>
</evidence>
<dbReference type="PATRIC" id="fig|1121405.3.peg.1028"/>
<dbReference type="Proteomes" id="UP000014977">
    <property type="component" value="Unassembled WGS sequence"/>
</dbReference>
<evidence type="ECO:0000256" key="1">
    <source>
        <dbReference type="ARBA" id="ARBA00002151"/>
    </source>
</evidence>
<dbReference type="PANTHER" id="PTHR38011:SF7">
    <property type="entry name" value="2,5-DIAMINO-6-RIBOSYLAMINO-4(3H)-PYRIMIDINONE 5'-PHOSPHATE REDUCTASE"/>
    <property type="match status" value="1"/>
</dbReference>
<comment type="function">
    <text evidence="1 13">Converts 2,5-diamino-6-(ribosylamino)-4(3h)-pyrimidinone 5'-phosphate into 5-amino-6-(ribosylamino)-2,4(1h,3h)-pyrimidinedione 5'-phosphate.</text>
</comment>
<dbReference type="NCBIfam" id="TIGR00326">
    <property type="entry name" value="eubact_ribD"/>
    <property type="match status" value="1"/>
</dbReference>
<feature type="binding site" evidence="15">
    <location>
        <position position="196"/>
    </location>
    <ligand>
        <name>NADP(+)</name>
        <dbReference type="ChEBI" id="CHEBI:58349"/>
    </ligand>
</feature>
<dbReference type="InterPro" id="IPR016192">
    <property type="entry name" value="APOBEC/CMP_deaminase_Zn-bd"/>
</dbReference>
<dbReference type="InterPro" id="IPR050765">
    <property type="entry name" value="Riboflavin_Biosynth_HTPR"/>
</dbReference>
<sequence>MDEERYMKMALTLARKGWGYTSPNPMVGAVVVRDGMVIGKGWHRKVGGAHAEVNAIDDAGEYARGADLYVTLEPCNHTGRTPPCTEKILAAGIGRVFVAMVDPNPRVAGGGADYLRARGVPVVIGILEDEALRLNEIFIKHVRTGRPFVILKCAATLDGRIATRTGDARWVTGEAARAHVHHMRHGVDGILVGIGTVLSDNPSLTTRLDDVRGIDPTRIILDTRLSIPEDAKVLTVASSAGAVIAAGKSAPPEKVQRLEEKGVTVLCLPCGHDGGIDLGALMDRLGEMGITSILIEGGSRVAASALKSGIADKVMFFFAPKILGGDDGFPICRGGGPALMRDCIPVRDTTVRRFGEDVMIEAYVDYDRRA</sequence>
<dbReference type="AlphaFoldDB" id="S7TZJ2"/>
<dbReference type="eggNOG" id="COG0117">
    <property type="taxonomic scope" value="Bacteria"/>
</dbReference>
<keyword evidence="10 13" id="KW-0521">NADP</keyword>
<feature type="binding site" evidence="15">
    <location>
        <position position="296"/>
    </location>
    <ligand>
        <name>substrate</name>
    </ligand>
</feature>
<evidence type="ECO:0000256" key="8">
    <source>
        <dbReference type="ARBA" id="ARBA00022801"/>
    </source>
</evidence>
<feature type="binding site" evidence="15">
    <location>
        <position position="184"/>
    </location>
    <ligand>
        <name>substrate</name>
    </ligand>
</feature>
<feature type="binding site" evidence="15">
    <location>
        <position position="204"/>
    </location>
    <ligand>
        <name>substrate</name>
    </ligand>
</feature>
<dbReference type="PANTHER" id="PTHR38011">
    <property type="entry name" value="DIHYDROFOLATE REDUCTASE FAMILY PROTEIN (AFU_ORTHOLOGUE AFUA_8G06820)"/>
    <property type="match status" value="1"/>
</dbReference>
<dbReference type="InterPro" id="IPR004794">
    <property type="entry name" value="Eubact_RibD"/>
</dbReference>
<comment type="similarity">
    <text evidence="5 13">In the C-terminal section; belongs to the HTP reductase family.</text>
</comment>
<dbReference type="UniPathway" id="UPA00275">
    <property type="reaction ID" value="UER00401"/>
</dbReference>